<reference evidence="2 3" key="1">
    <citation type="journal article" date="2015" name="Genome Announc.">
        <title>Draft Genome Sequence of a Heterotrophic Facultative Anaerobic Thermophilic Bacterium, Ardenticatena maritima Strain 110ST.</title>
        <authorList>
            <person name="Kawaichi S."/>
            <person name="Yoshida T."/>
            <person name="Sako Y."/>
            <person name="Nakamura R."/>
        </authorList>
    </citation>
    <scope>NUCLEOTIDE SEQUENCE [LARGE SCALE GENOMIC DNA]</scope>
    <source>
        <strain evidence="2 3">110S</strain>
    </source>
</reference>
<reference evidence="3" key="2">
    <citation type="submission" date="2015-08" db="EMBL/GenBank/DDBJ databases">
        <title>Draft Genome Sequence of a Heterotrophic Facultative Anaerobic Bacterium Ardenticatena maritima Strain 110S.</title>
        <authorList>
            <person name="Kawaichi S."/>
            <person name="Yoshida T."/>
            <person name="Sako Y."/>
            <person name="Nakamura R."/>
        </authorList>
    </citation>
    <scope>NUCLEOTIDE SEQUENCE [LARGE SCALE GENOMIC DNA]</scope>
    <source>
        <strain evidence="3">110S</strain>
    </source>
</reference>
<sequence>MIGFREPPGAIRTLKVERIRRAEITATPYTIPHDFDPRNLLRDAWGIWYTEEEPVEVILRFHPRVAHRVKETRWHPSEHLEEQPNGALIWRARVAEPQEMLPWIRGWGADVEVLAPEELRLTLIREAKALARLYGVASEPTPDDPDYDQKRFQQLFDTE</sequence>
<dbReference type="PANTHER" id="PTHR34580:SF1">
    <property type="entry name" value="PROTEIN PAFC"/>
    <property type="match status" value="1"/>
</dbReference>
<evidence type="ECO:0000313" key="3">
    <source>
        <dbReference type="Proteomes" id="UP000037784"/>
    </source>
</evidence>
<dbReference type="Proteomes" id="UP000037784">
    <property type="component" value="Unassembled WGS sequence"/>
</dbReference>
<name>A0A0N0RF95_9CHLR</name>
<dbReference type="Pfam" id="PF25583">
    <property type="entry name" value="WCX"/>
    <property type="match status" value="1"/>
</dbReference>
<accession>A0A0N0RF95</accession>
<dbReference type="InterPro" id="IPR057727">
    <property type="entry name" value="WCX_dom"/>
</dbReference>
<gene>
    <name evidence="2" type="ORF">ARMA_0100</name>
</gene>
<organism evidence="2 3">
    <name type="scientific">Ardenticatena maritima</name>
    <dbReference type="NCBI Taxonomy" id="872965"/>
    <lineage>
        <taxon>Bacteria</taxon>
        <taxon>Bacillati</taxon>
        <taxon>Chloroflexota</taxon>
        <taxon>Ardenticatenia</taxon>
        <taxon>Ardenticatenales</taxon>
        <taxon>Ardenticatenaceae</taxon>
        <taxon>Ardenticatena</taxon>
    </lineage>
</organism>
<dbReference type="AlphaFoldDB" id="A0A0N0RF95"/>
<feature type="domain" description="WCX" evidence="1">
    <location>
        <begin position="53"/>
        <end position="131"/>
    </location>
</feature>
<dbReference type="PANTHER" id="PTHR34580">
    <property type="match status" value="1"/>
</dbReference>
<dbReference type="EMBL" id="BBZA01000004">
    <property type="protein sequence ID" value="GAP61677.1"/>
    <property type="molecule type" value="Genomic_DNA"/>
</dbReference>
<keyword evidence="3" id="KW-1185">Reference proteome</keyword>
<dbReference type="InterPro" id="IPR051534">
    <property type="entry name" value="CBASS_pafABC_assoc_protein"/>
</dbReference>
<protein>
    <recommendedName>
        <fullName evidence="1">WCX domain-containing protein</fullName>
    </recommendedName>
</protein>
<proteinExistence type="predicted"/>
<comment type="caution">
    <text evidence="2">The sequence shown here is derived from an EMBL/GenBank/DDBJ whole genome shotgun (WGS) entry which is preliminary data.</text>
</comment>
<dbReference type="InParanoid" id="A0A0N0RF95"/>
<evidence type="ECO:0000259" key="1">
    <source>
        <dbReference type="Pfam" id="PF25583"/>
    </source>
</evidence>
<evidence type="ECO:0000313" key="2">
    <source>
        <dbReference type="EMBL" id="GAP61677.1"/>
    </source>
</evidence>